<dbReference type="InterPro" id="IPR002052">
    <property type="entry name" value="DNA_methylase_N6_adenine_CS"/>
</dbReference>
<feature type="domain" description="Type II methyltransferase M.TaqI-like" evidence="7">
    <location>
        <begin position="688"/>
        <end position="956"/>
    </location>
</feature>
<dbReference type="GO" id="GO:0009007">
    <property type="term" value="F:site-specific DNA-methyltransferase (adenine-specific) activity"/>
    <property type="evidence" value="ECO:0007669"/>
    <property type="project" value="UniProtKB-EC"/>
</dbReference>
<dbReference type="GO" id="GO:0006304">
    <property type="term" value="P:DNA modification"/>
    <property type="evidence" value="ECO:0007669"/>
    <property type="project" value="InterPro"/>
</dbReference>
<evidence type="ECO:0000259" key="7">
    <source>
        <dbReference type="Pfam" id="PF07669"/>
    </source>
</evidence>
<protein>
    <recommendedName>
        <fullName evidence="1">site-specific DNA-methyltransferase (adenine-specific)</fullName>
        <ecNumber evidence="1">2.1.1.72</ecNumber>
    </recommendedName>
</protein>
<evidence type="ECO:0000313" key="9">
    <source>
        <dbReference type="EMBL" id="SDP89625.1"/>
    </source>
</evidence>
<keyword evidence="10" id="KW-1185">Reference proteome</keyword>
<feature type="region of interest" description="Disordered" evidence="6">
    <location>
        <begin position="116"/>
        <end position="137"/>
    </location>
</feature>
<dbReference type="Proteomes" id="UP000199497">
    <property type="component" value="Unassembled WGS sequence"/>
</dbReference>
<evidence type="ECO:0000259" key="8">
    <source>
        <dbReference type="Pfam" id="PF20466"/>
    </source>
</evidence>
<dbReference type="OrthoDB" id="4280289at2"/>
<sequence>MSPKPFHRKAPDAAEQHREWLDLVEVSGPFLSLPVLKRHWPSGPDALDKPTRQRLRRAHSAWQADVVAGQRDWIDYVLGELLGWGERLRREGLEGLSLDVAEHDTRLAPSFALVEPEERVEPDGRAEPGERAESAEQVKPDAVRLLGMVCEPGQQPTARLAGSSWAATPADRLAQLCRHHGVELGLVTDGRWWALVRAPRIGVTTTAVFDAVPWPEAAERDVVRAFVSLLGRKRFFAVPEGERLPELLKASEDSQEEITEALGVQVREAVELLVAAFGRASTEQRRRGESELDSVPAHEVYRGAVSVMMRVVFLLFAEERRLLPSDNELYATTYSAGRLYDELERRELESSEEDLQQTYTGWYRLLALFEAVYRGVSHPRLTMHPHDGSLFDPDAFPWLPLNIDDRTVLHMLRSVQHVWVGSGKSRERRTLSFRSLDVEQIGYVYEGLLSYDGFRAEDTTVGLVGKQGREAEVPLRRLEELAADSADTTELAGTLAAEFKDSGIGTAKQLAKRLAPPDAVEREERRKKLLGVTRGDAALTERLLPFRGVIRDDLRELPVVVLGGELFVTESPLRANTGTHYTPRFLAEDVVRHALEPLVYEPGPLTTAEQREWRLKPSEQILKLRVADIAMGSAAFLVAAARYLGGRLLEAWIAEDDERVREYQPQEHAGDSEEDPAVVEARRQVIEHCLYGADINPMAVEMAKLSLWLVSMDSQRPFTFLDDRLVAGDSLLGITSLEQLEYMHLDARKGRAIHERSPVDFTADVRSLVSEVAEQRRELREIDGTTMEGLNRKRALLAEANLKGRRAELAADLTVGAALAHAGRGEKGLRDGSIAAADHARRMHTDEARAREQAREWLDTDLPEGNFGRETLHWPLVFPEVFEDGGFDAVVGNPPFLGGLKLTGALGTAYREFLVHTLGRGARGLADLVAYCELRAHAVINETGQSGLIATNTLAQGDTREVGLDQLVDDGVTIRRAVKSEPWPSKSAALEYCAVWTSRAELSARARRIADGVAVDGITPSLDVESRVTGNPERLAANRGIGFIGSYVLGKGFLMRPEEAAAMIESDPSNDEVLFPYLNGDDLNSRANCEASRWVINFFDWPEEEAKKYPTCYEKVLRDVKPVREENNRKVYRDYWWQYAEQRPAMRKAIADLDQVLVLTRVSKTVMPAMLPTGQVFSEATVVFATEDTAMLSLLSSAQHYWWAKTRSSSMKTDLRYAPSDVFETFPLPELTQELRDLGDELDRYRRDVMLTRDSGLTKTYNLVFDPECTDSDIVELRRIHREIDEATVRAYGWQDRIDAVGGLDHGFHPVGRETRYTIGPAAQREILDSLLELNHERHQQEVAQGLHDKKKGTNKQATAKKNTSRKSSEPEDGQGTLL</sequence>
<evidence type="ECO:0000313" key="10">
    <source>
        <dbReference type="Proteomes" id="UP000199497"/>
    </source>
</evidence>
<dbReference type="PANTHER" id="PTHR33841">
    <property type="entry name" value="DNA METHYLTRANSFERASE YEEA-RELATED"/>
    <property type="match status" value="1"/>
</dbReference>
<dbReference type="EMBL" id="FNJR01000012">
    <property type="protein sequence ID" value="SDP89625.1"/>
    <property type="molecule type" value="Genomic_DNA"/>
</dbReference>
<dbReference type="STRING" id="405564.SAMN04487905_11240"/>
<dbReference type="SUPFAM" id="SSF53335">
    <property type="entry name" value="S-adenosyl-L-methionine-dependent methyltransferases"/>
    <property type="match status" value="1"/>
</dbReference>
<evidence type="ECO:0000256" key="5">
    <source>
        <dbReference type="ARBA" id="ARBA00047942"/>
    </source>
</evidence>
<evidence type="ECO:0000256" key="2">
    <source>
        <dbReference type="ARBA" id="ARBA00022603"/>
    </source>
</evidence>
<dbReference type="Pfam" id="PF07669">
    <property type="entry name" value="Eco57I"/>
    <property type="match status" value="1"/>
</dbReference>
<dbReference type="PANTHER" id="PTHR33841:SF1">
    <property type="entry name" value="DNA METHYLTRANSFERASE A"/>
    <property type="match status" value="1"/>
</dbReference>
<keyword evidence="3" id="KW-0808">Transferase</keyword>
<dbReference type="InterPro" id="IPR046820">
    <property type="entry name" value="MmeI_TRD"/>
</dbReference>
<keyword evidence="4" id="KW-0949">S-adenosyl-L-methionine</keyword>
<organism evidence="9 10">
    <name type="scientific">Actinopolyspora xinjiangensis</name>
    <dbReference type="NCBI Taxonomy" id="405564"/>
    <lineage>
        <taxon>Bacteria</taxon>
        <taxon>Bacillati</taxon>
        <taxon>Actinomycetota</taxon>
        <taxon>Actinomycetes</taxon>
        <taxon>Actinopolysporales</taxon>
        <taxon>Actinopolysporaceae</taxon>
        <taxon>Actinopolyspora</taxon>
    </lineage>
</organism>
<evidence type="ECO:0000256" key="6">
    <source>
        <dbReference type="SAM" id="MobiDB-lite"/>
    </source>
</evidence>
<reference evidence="10" key="1">
    <citation type="submission" date="2016-10" db="EMBL/GenBank/DDBJ databases">
        <authorList>
            <person name="Varghese N."/>
            <person name="Submissions S."/>
        </authorList>
    </citation>
    <scope>NUCLEOTIDE SEQUENCE [LARGE SCALE GENOMIC DNA]</scope>
    <source>
        <strain evidence="10">DSM 46732</strain>
    </source>
</reference>
<accession>A0A1H0WGK2</accession>
<dbReference type="EC" id="2.1.1.72" evidence="1"/>
<dbReference type="InterPro" id="IPR050953">
    <property type="entry name" value="N4_N6_ade-DNA_methylase"/>
</dbReference>
<proteinExistence type="predicted"/>
<dbReference type="Pfam" id="PF20466">
    <property type="entry name" value="MmeI_TRD"/>
    <property type="match status" value="1"/>
</dbReference>
<evidence type="ECO:0000256" key="3">
    <source>
        <dbReference type="ARBA" id="ARBA00022679"/>
    </source>
</evidence>
<evidence type="ECO:0000256" key="4">
    <source>
        <dbReference type="ARBA" id="ARBA00022691"/>
    </source>
</evidence>
<dbReference type="GO" id="GO:0003676">
    <property type="term" value="F:nucleic acid binding"/>
    <property type="evidence" value="ECO:0007669"/>
    <property type="project" value="InterPro"/>
</dbReference>
<dbReference type="InterPro" id="IPR029063">
    <property type="entry name" value="SAM-dependent_MTases_sf"/>
</dbReference>
<dbReference type="Gene3D" id="3.40.50.150">
    <property type="entry name" value="Vaccinia Virus protein VP39"/>
    <property type="match status" value="1"/>
</dbReference>
<dbReference type="RefSeq" id="WP_092603792.1">
    <property type="nucleotide sequence ID" value="NZ_FNJR01000012.1"/>
</dbReference>
<comment type="catalytic activity">
    <reaction evidence="5">
        <text>a 2'-deoxyadenosine in DNA + S-adenosyl-L-methionine = an N(6)-methyl-2'-deoxyadenosine in DNA + S-adenosyl-L-homocysteine + H(+)</text>
        <dbReference type="Rhea" id="RHEA:15197"/>
        <dbReference type="Rhea" id="RHEA-COMP:12418"/>
        <dbReference type="Rhea" id="RHEA-COMP:12419"/>
        <dbReference type="ChEBI" id="CHEBI:15378"/>
        <dbReference type="ChEBI" id="CHEBI:57856"/>
        <dbReference type="ChEBI" id="CHEBI:59789"/>
        <dbReference type="ChEBI" id="CHEBI:90615"/>
        <dbReference type="ChEBI" id="CHEBI:90616"/>
        <dbReference type="EC" id="2.1.1.72"/>
    </reaction>
</comment>
<feature type="domain" description="MmeI-like target recognition" evidence="8">
    <location>
        <begin position="1050"/>
        <end position="1231"/>
    </location>
</feature>
<keyword evidence="2" id="KW-0489">Methyltransferase</keyword>
<gene>
    <name evidence="9" type="ORF">SAMN04487905_11240</name>
</gene>
<feature type="region of interest" description="Disordered" evidence="6">
    <location>
        <begin position="1339"/>
        <end position="1379"/>
    </location>
</feature>
<name>A0A1H0WGK2_9ACTN</name>
<dbReference type="GO" id="GO:0032259">
    <property type="term" value="P:methylation"/>
    <property type="evidence" value="ECO:0007669"/>
    <property type="project" value="UniProtKB-KW"/>
</dbReference>
<dbReference type="PRINTS" id="PR00507">
    <property type="entry name" value="N12N6MTFRASE"/>
</dbReference>
<dbReference type="InterPro" id="IPR011639">
    <property type="entry name" value="MethylTrfase_TaqI-like_dom"/>
</dbReference>
<dbReference type="PROSITE" id="PS00092">
    <property type="entry name" value="N6_MTASE"/>
    <property type="match status" value="1"/>
</dbReference>
<evidence type="ECO:0000256" key="1">
    <source>
        <dbReference type="ARBA" id="ARBA00011900"/>
    </source>
</evidence>